<protein>
    <recommendedName>
        <fullName evidence="4">DUF624 domain-containing protein</fullName>
    </recommendedName>
</protein>
<keyword evidence="1" id="KW-0472">Membrane</keyword>
<dbReference type="Proteomes" id="UP000058446">
    <property type="component" value="Chromosome"/>
</dbReference>
<dbReference type="STRING" id="1408189.CLAC_08375"/>
<accession>A0A0K2H3G4</accession>
<dbReference type="RefSeq" id="WP_053412496.1">
    <property type="nucleotide sequence ID" value="NZ_CP006841.1"/>
</dbReference>
<proteinExistence type="predicted"/>
<keyword evidence="1" id="KW-0812">Transmembrane</keyword>
<dbReference type="KEGG" id="clw:CLAC_08375"/>
<evidence type="ECO:0008006" key="4">
    <source>
        <dbReference type="Google" id="ProtNLM"/>
    </source>
</evidence>
<sequence length="216" mass="23344">MDRFFSTDTKFYAAWSLLADLVIINLLMIATSFPFATAGASTRAGAVVVRDMVREEGSAPVRRFLHALLSNWRTPTLWSLITVVISCGVGYELYVISRADLGGVGMVFTAGVLSGSLLLLGITAWVYPLCALSDAPTPLRRTLAMAAALSIRHLPRTAAAIAALLIAPAAVYFFPGRIYAIATYFMLIGHALSWYLVMLAVEPALPAEDRDSQHHA</sequence>
<gene>
    <name evidence="2" type="ORF">CLAC_08375</name>
</gene>
<evidence type="ECO:0000313" key="3">
    <source>
        <dbReference type="Proteomes" id="UP000058446"/>
    </source>
</evidence>
<dbReference type="EMBL" id="CP006841">
    <property type="protein sequence ID" value="ALA68590.1"/>
    <property type="molecule type" value="Genomic_DNA"/>
</dbReference>
<dbReference type="AlphaFoldDB" id="A0A0K2H3G4"/>
<dbReference type="OrthoDB" id="4420878at2"/>
<keyword evidence="1" id="KW-1133">Transmembrane helix</keyword>
<reference evidence="2 3" key="1">
    <citation type="submission" date="2013-10" db="EMBL/GenBank/DDBJ databases">
        <title>Complete genome sequence of Corynebacterium lactis DSM 45799(T), isolated from raw cow milk.</title>
        <authorList>
            <person name="Ruckert C."/>
            <person name="Albersmeier A."/>
            <person name="Lipski A."/>
            <person name="Kalinowski J."/>
        </authorList>
    </citation>
    <scope>NUCLEOTIDE SEQUENCE [LARGE SCALE GENOMIC DNA]</scope>
    <source>
        <strain evidence="2 3">RW2-5</strain>
    </source>
</reference>
<evidence type="ECO:0000256" key="1">
    <source>
        <dbReference type="SAM" id="Phobius"/>
    </source>
</evidence>
<name>A0A0K2H3G4_9CORY</name>
<evidence type="ECO:0000313" key="2">
    <source>
        <dbReference type="EMBL" id="ALA68590.1"/>
    </source>
</evidence>
<feature type="transmembrane region" description="Helical" evidence="1">
    <location>
        <begin position="157"/>
        <end position="174"/>
    </location>
</feature>
<dbReference type="PATRIC" id="fig|1408189.4.peg.1676"/>
<feature type="transmembrane region" description="Helical" evidence="1">
    <location>
        <begin position="77"/>
        <end position="96"/>
    </location>
</feature>
<feature type="transmembrane region" description="Helical" evidence="1">
    <location>
        <begin position="181"/>
        <end position="201"/>
    </location>
</feature>
<organism evidence="2 3">
    <name type="scientific">Corynebacterium lactis RW2-5</name>
    <dbReference type="NCBI Taxonomy" id="1408189"/>
    <lineage>
        <taxon>Bacteria</taxon>
        <taxon>Bacillati</taxon>
        <taxon>Actinomycetota</taxon>
        <taxon>Actinomycetes</taxon>
        <taxon>Mycobacteriales</taxon>
        <taxon>Corynebacteriaceae</taxon>
        <taxon>Corynebacterium</taxon>
    </lineage>
</organism>
<feature type="transmembrane region" description="Helical" evidence="1">
    <location>
        <begin position="12"/>
        <end position="33"/>
    </location>
</feature>
<feature type="transmembrane region" description="Helical" evidence="1">
    <location>
        <begin position="103"/>
        <end position="127"/>
    </location>
</feature>
<keyword evidence="3" id="KW-1185">Reference proteome</keyword>